<feature type="transmembrane region" description="Helical" evidence="1">
    <location>
        <begin position="128"/>
        <end position="151"/>
    </location>
</feature>
<dbReference type="OrthoDB" id="2548432at2759"/>
<feature type="transmembrane region" description="Helical" evidence="1">
    <location>
        <begin position="12"/>
        <end position="43"/>
    </location>
</feature>
<protein>
    <submittedName>
        <fullName evidence="2">Uncharacterized protein</fullName>
    </submittedName>
</protein>
<feature type="transmembrane region" description="Helical" evidence="1">
    <location>
        <begin position="55"/>
        <end position="80"/>
    </location>
</feature>
<keyword evidence="1" id="KW-0812">Transmembrane</keyword>
<evidence type="ECO:0000256" key="1">
    <source>
        <dbReference type="SAM" id="Phobius"/>
    </source>
</evidence>
<evidence type="ECO:0000313" key="3">
    <source>
        <dbReference type="Proteomes" id="UP000807353"/>
    </source>
</evidence>
<name>A0A9P6CNY2_9AGAR</name>
<dbReference type="EMBL" id="MU150237">
    <property type="protein sequence ID" value="KAF9467439.1"/>
    <property type="molecule type" value="Genomic_DNA"/>
</dbReference>
<comment type="caution">
    <text evidence="2">The sequence shown here is derived from an EMBL/GenBank/DDBJ whole genome shotgun (WGS) entry which is preliminary data.</text>
</comment>
<reference evidence="2" key="1">
    <citation type="submission" date="2020-11" db="EMBL/GenBank/DDBJ databases">
        <authorList>
            <consortium name="DOE Joint Genome Institute"/>
            <person name="Ahrendt S."/>
            <person name="Riley R."/>
            <person name="Andreopoulos W."/>
            <person name="Labutti K."/>
            <person name="Pangilinan J."/>
            <person name="Ruiz-Duenas F.J."/>
            <person name="Barrasa J.M."/>
            <person name="Sanchez-Garcia M."/>
            <person name="Camarero S."/>
            <person name="Miyauchi S."/>
            <person name="Serrano A."/>
            <person name="Linde D."/>
            <person name="Babiker R."/>
            <person name="Drula E."/>
            <person name="Ayuso-Fernandez I."/>
            <person name="Pacheco R."/>
            <person name="Padilla G."/>
            <person name="Ferreira P."/>
            <person name="Barriuso J."/>
            <person name="Kellner H."/>
            <person name="Castanera R."/>
            <person name="Alfaro M."/>
            <person name="Ramirez L."/>
            <person name="Pisabarro A.G."/>
            <person name="Kuo A."/>
            <person name="Tritt A."/>
            <person name="Lipzen A."/>
            <person name="He G."/>
            <person name="Yan M."/>
            <person name="Ng V."/>
            <person name="Cullen D."/>
            <person name="Martin F."/>
            <person name="Rosso M.-N."/>
            <person name="Henrissat B."/>
            <person name="Hibbett D."/>
            <person name="Martinez A.T."/>
            <person name="Grigoriev I.V."/>
        </authorList>
    </citation>
    <scope>NUCLEOTIDE SEQUENCE</scope>
    <source>
        <strain evidence="2">CBS 247.69</strain>
    </source>
</reference>
<accession>A0A9P6CNY2</accession>
<dbReference type="Proteomes" id="UP000807353">
    <property type="component" value="Unassembled WGS sequence"/>
</dbReference>
<dbReference type="AlphaFoldDB" id="A0A9P6CNY2"/>
<keyword evidence="1" id="KW-1133">Transmembrane helix</keyword>
<evidence type="ECO:0000313" key="2">
    <source>
        <dbReference type="EMBL" id="KAF9467439.1"/>
    </source>
</evidence>
<sequence>MPSIPPPPPGFTYIALVTPCLKLLMIGAVWAAALVPLLVQLLFLSNSNVRRQPIFLMNAFSVTMGIVVGIMNIKIYATLILAPADDFPTRTLLAYLGMILFLPVFMDCILAFRLYVVYPPRTTPKTQLAAIFIPIIIFKIVRTANLIVFMVNSLGYCTMDKPED</sequence>
<keyword evidence="3" id="KW-1185">Reference proteome</keyword>
<proteinExistence type="predicted"/>
<feature type="transmembrane region" description="Helical" evidence="1">
    <location>
        <begin position="92"/>
        <end position="116"/>
    </location>
</feature>
<gene>
    <name evidence="2" type="ORF">BDZ94DRAFT_1280433</name>
</gene>
<keyword evidence="1" id="KW-0472">Membrane</keyword>
<organism evidence="2 3">
    <name type="scientific">Collybia nuda</name>
    <dbReference type="NCBI Taxonomy" id="64659"/>
    <lineage>
        <taxon>Eukaryota</taxon>
        <taxon>Fungi</taxon>
        <taxon>Dikarya</taxon>
        <taxon>Basidiomycota</taxon>
        <taxon>Agaricomycotina</taxon>
        <taxon>Agaricomycetes</taxon>
        <taxon>Agaricomycetidae</taxon>
        <taxon>Agaricales</taxon>
        <taxon>Tricholomatineae</taxon>
        <taxon>Clitocybaceae</taxon>
        <taxon>Collybia</taxon>
    </lineage>
</organism>